<keyword evidence="2" id="KW-0597">Phosphoprotein</keyword>
<evidence type="ECO:0000256" key="7">
    <source>
        <dbReference type="ARBA" id="ARBA00022840"/>
    </source>
</evidence>
<dbReference type="Gene3D" id="3.30.450.20">
    <property type="entry name" value="PAS domain"/>
    <property type="match status" value="1"/>
</dbReference>
<dbReference type="InterPro" id="IPR043150">
    <property type="entry name" value="Phytochrome_PHY_sf"/>
</dbReference>
<protein>
    <submittedName>
        <fullName evidence="12">Phytochrome-like protein cph1</fullName>
        <ecNumber evidence="12">2.7.13.3</ecNumber>
    </submittedName>
</protein>
<dbReference type="PANTHER" id="PTHR43065:SF10">
    <property type="entry name" value="PEROXIDE STRESS-ACTIVATED HISTIDINE KINASE MAK3"/>
    <property type="match status" value="1"/>
</dbReference>
<dbReference type="InterPro" id="IPR003018">
    <property type="entry name" value="GAF"/>
</dbReference>
<evidence type="ECO:0000256" key="5">
    <source>
        <dbReference type="ARBA" id="ARBA00022741"/>
    </source>
</evidence>
<evidence type="ECO:0000256" key="10">
    <source>
        <dbReference type="ARBA" id="ARBA00023170"/>
    </source>
</evidence>
<dbReference type="InterPro" id="IPR013654">
    <property type="entry name" value="PAS_2"/>
</dbReference>
<evidence type="ECO:0000256" key="4">
    <source>
        <dbReference type="ARBA" id="ARBA00022679"/>
    </source>
</evidence>
<evidence type="ECO:0000256" key="3">
    <source>
        <dbReference type="ARBA" id="ARBA00022606"/>
    </source>
</evidence>
<keyword evidence="5" id="KW-0547">Nucleotide-binding</keyword>
<keyword evidence="7" id="KW-0067">ATP-binding</keyword>
<dbReference type="eggNOG" id="COG4251">
    <property type="taxonomic scope" value="Bacteria"/>
</dbReference>
<dbReference type="InterPro" id="IPR000014">
    <property type="entry name" value="PAS"/>
</dbReference>
<dbReference type="GO" id="GO:0004673">
    <property type="term" value="F:protein histidine kinase activity"/>
    <property type="evidence" value="ECO:0007669"/>
    <property type="project" value="UniProtKB-EC"/>
</dbReference>
<name>M7NJV6_9BACT</name>
<keyword evidence="6" id="KW-0418">Kinase</keyword>
<dbReference type="Gene3D" id="3.30.450.270">
    <property type="match status" value="1"/>
</dbReference>
<dbReference type="EC" id="2.7.13.3" evidence="12"/>
<dbReference type="Pfam" id="PF01590">
    <property type="entry name" value="GAF"/>
    <property type="match status" value="1"/>
</dbReference>
<dbReference type="Proteomes" id="UP000011910">
    <property type="component" value="Unassembled WGS sequence"/>
</dbReference>
<dbReference type="GO" id="GO:0009881">
    <property type="term" value="F:photoreceptor activity"/>
    <property type="evidence" value="ECO:0007669"/>
    <property type="project" value="UniProtKB-KW"/>
</dbReference>
<dbReference type="GO" id="GO:0000160">
    <property type="term" value="P:phosphorelay signal transduction system"/>
    <property type="evidence" value="ECO:0007669"/>
    <property type="project" value="UniProtKB-KW"/>
</dbReference>
<evidence type="ECO:0000313" key="13">
    <source>
        <dbReference type="Proteomes" id="UP000011910"/>
    </source>
</evidence>
<dbReference type="EMBL" id="AODQ01000074">
    <property type="protein sequence ID" value="EMR02075.1"/>
    <property type="molecule type" value="Genomic_DNA"/>
</dbReference>
<evidence type="ECO:0000313" key="12">
    <source>
        <dbReference type="EMBL" id="EMR02075.1"/>
    </source>
</evidence>
<dbReference type="GO" id="GO:0005524">
    <property type="term" value="F:ATP binding"/>
    <property type="evidence" value="ECO:0007669"/>
    <property type="project" value="UniProtKB-KW"/>
</dbReference>
<dbReference type="STRING" id="1279009.ADICEAN_02782"/>
<keyword evidence="10" id="KW-0675">Receptor</keyword>
<evidence type="ECO:0000256" key="6">
    <source>
        <dbReference type="ARBA" id="ARBA00022777"/>
    </source>
</evidence>
<dbReference type="GO" id="GO:0006355">
    <property type="term" value="P:regulation of DNA-templated transcription"/>
    <property type="evidence" value="ECO:0007669"/>
    <property type="project" value="InterPro"/>
</dbReference>
<gene>
    <name evidence="12" type="primary">cph1_14</name>
    <name evidence="12" type="ORF">ADICEAN_02782</name>
</gene>
<evidence type="ECO:0000256" key="1">
    <source>
        <dbReference type="ARBA" id="ARBA00022543"/>
    </source>
</evidence>
<dbReference type="SMART" id="SM00065">
    <property type="entry name" value="GAF"/>
    <property type="match status" value="1"/>
</dbReference>
<keyword evidence="8" id="KW-0157">Chromophore</keyword>
<evidence type="ECO:0000256" key="2">
    <source>
        <dbReference type="ARBA" id="ARBA00022553"/>
    </source>
</evidence>
<keyword evidence="4 12" id="KW-0808">Transferase</keyword>
<sequence>MENIPAPTLSGKKGDADFCGSIPLNFLNLIQPHGLLLVLQPRSLTIVQASENSQQLLGLAAEELVKQPLESFLDPAECSALQQKLAQRDTFSYLPLSLRLKTPAGSKTFSATLHGREAYLLLELEELRADAQPMAFTTIYQEISYVVAALKEAGNLEELGQLATRELKKLSGYDRIMLYRFDRDWNGSVLAEAQAVDLPDSYLGLRFPATDVPRQARELYLHTPYRIIADAAAPAARLYPVINPLSSSLTDIAQCVLRAVPLVHQEYLQNMGVRASMSTPVVIGNQLWGLISCHHRQAKQPSFEERATFEIVSGIIAARISALEKEESFRYRSRLHKSELKLLEQLYTHPSLDEGLLAQPATLLNLLEVNGLALVTRNGLETAGEVPPETLIHQLIRWLSRYNKEKVFATDSLPRLISEAAPHRQLASGLIALQIAGGRQYLLGFRPEVLKTIKWGGNPNEALNFEPDGKQYHPRNSFNLWKEQVEYTSHPWQAEVLEAAQTLRTAILEKLVKEDIRL</sequence>
<keyword evidence="9" id="KW-0902">Two-component regulatory system</keyword>
<evidence type="ECO:0000256" key="9">
    <source>
        <dbReference type="ARBA" id="ARBA00023012"/>
    </source>
</evidence>
<dbReference type="Pfam" id="PF08446">
    <property type="entry name" value="PAS_2"/>
    <property type="match status" value="1"/>
</dbReference>
<comment type="caution">
    <text evidence="12">The sequence shown here is derived from an EMBL/GenBank/DDBJ whole genome shotgun (WGS) entry which is preliminary data.</text>
</comment>
<dbReference type="AlphaFoldDB" id="M7NJV6"/>
<dbReference type="InterPro" id="IPR016132">
    <property type="entry name" value="Phyto_chromo_attachment"/>
</dbReference>
<keyword evidence="13" id="KW-1185">Reference proteome</keyword>
<dbReference type="PANTHER" id="PTHR43065">
    <property type="entry name" value="SENSOR HISTIDINE KINASE"/>
    <property type="match status" value="1"/>
</dbReference>
<keyword evidence="1" id="KW-0600">Photoreceptor protein</keyword>
<dbReference type="CDD" id="cd00130">
    <property type="entry name" value="PAS"/>
    <property type="match status" value="1"/>
</dbReference>
<dbReference type="InterPro" id="IPR029016">
    <property type="entry name" value="GAF-like_dom_sf"/>
</dbReference>
<evidence type="ECO:0000256" key="8">
    <source>
        <dbReference type="ARBA" id="ARBA00022991"/>
    </source>
</evidence>
<reference evidence="12 13" key="1">
    <citation type="journal article" date="2013" name="Genome Announc.">
        <title>Draft Genome Sequence of Cesiribacter andamanensis Strain AMV16T, Isolated from a Soil Sample from a Mud Volcano in the Andaman Islands, India.</title>
        <authorList>
            <person name="Shivaji S."/>
            <person name="Ara S."/>
            <person name="Begum Z."/>
            <person name="Srinivas T.N."/>
            <person name="Singh A."/>
            <person name="Kumar Pinnaka A."/>
        </authorList>
    </citation>
    <scope>NUCLEOTIDE SEQUENCE [LARGE SCALE GENOMIC DNA]</scope>
    <source>
        <strain evidence="12 13">AMV16</strain>
    </source>
</reference>
<proteinExistence type="predicted"/>
<dbReference type="OrthoDB" id="9766459at2"/>
<dbReference type="InterPro" id="IPR013515">
    <property type="entry name" value="Phytochrome_cen-reg"/>
</dbReference>
<dbReference type="RefSeq" id="WP_009196170.1">
    <property type="nucleotide sequence ID" value="NZ_AODQ01000074.1"/>
</dbReference>
<accession>M7NJV6</accession>
<organism evidence="12 13">
    <name type="scientific">Cesiribacter andamanensis AMV16</name>
    <dbReference type="NCBI Taxonomy" id="1279009"/>
    <lineage>
        <taxon>Bacteria</taxon>
        <taxon>Pseudomonadati</taxon>
        <taxon>Bacteroidota</taxon>
        <taxon>Cytophagia</taxon>
        <taxon>Cytophagales</taxon>
        <taxon>Cesiribacteraceae</taxon>
        <taxon>Cesiribacter</taxon>
    </lineage>
</organism>
<dbReference type="PRINTS" id="PR01033">
    <property type="entry name" value="PHYTOCHROME"/>
</dbReference>
<dbReference type="Pfam" id="PF00360">
    <property type="entry name" value="PHY"/>
    <property type="match status" value="1"/>
</dbReference>
<dbReference type="GO" id="GO:0009584">
    <property type="term" value="P:detection of visible light"/>
    <property type="evidence" value="ECO:0007669"/>
    <property type="project" value="InterPro"/>
</dbReference>
<dbReference type="Gene3D" id="3.30.450.40">
    <property type="match status" value="1"/>
</dbReference>
<dbReference type="PROSITE" id="PS50046">
    <property type="entry name" value="PHYTOCHROME_2"/>
    <property type="match status" value="1"/>
</dbReference>
<dbReference type="InterPro" id="IPR035965">
    <property type="entry name" value="PAS-like_dom_sf"/>
</dbReference>
<dbReference type="SUPFAM" id="SSF55781">
    <property type="entry name" value="GAF domain-like"/>
    <property type="match status" value="2"/>
</dbReference>
<evidence type="ECO:0000259" key="11">
    <source>
        <dbReference type="PROSITE" id="PS50046"/>
    </source>
</evidence>
<dbReference type="PATRIC" id="fig|1279009.4.peg.2822"/>
<dbReference type="SUPFAM" id="SSF55785">
    <property type="entry name" value="PYP-like sensor domain (PAS domain)"/>
    <property type="match status" value="1"/>
</dbReference>
<dbReference type="InterPro" id="IPR001294">
    <property type="entry name" value="Phytochrome"/>
</dbReference>
<keyword evidence="3" id="KW-0716">Sensory transduction</keyword>
<feature type="domain" description="Phytochrome chromophore attachment site" evidence="11">
    <location>
        <begin position="155"/>
        <end position="314"/>
    </location>
</feature>